<feature type="transmembrane region" description="Helical" evidence="1">
    <location>
        <begin position="24"/>
        <end position="48"/>
    </location>
</feature>
<evidence type="ECO:0000313" key="3">
    <source>
        <dbReference type="Proteomes" id="UP000003688"/>
    </source>
</evidence>
<feature type="transmembrane region" description="Helical" evidence="1">
    <location>
        <begin position="111"/>
        <end position="128"/>
    </location>
</feature>
<accession>B9XSP8</accession>
<dbReference type="STRING" id="320771.Cflav_PD0226"/>
<evidence type="ECO:0000256" key="1">
    <source>
        <dbReference type="SAM" id="Phobius"/>
    </source>
</evidence>
<keyword evidence="1" id="KW-0812">Transmembrane</keyword>
<gene>
    <name evidence="2" type="ORF">Cflav_PD0226</name>
</gene>
<dbReference type="EMBL" id="ABOX02000084">
    <property type="protein sequence ID" value="EEF57133.1"/>
    <property type="molecule type" value="Genomic_DNA"/>
</dbReference>
<protein>
    <submittedName>
        <fullName evidence="2">Uncharacterized protein</fullName>
    </submittedName>
</protein>
<keyword evidence="1" id="KW-1133">Transmembrane helix</keyword>
<keyword evidence="3" id="KW-1185">Reference proteome</keyword>
<feature type="transmembrane region" description="Helical" evidence="1">
    <location>
        <begin position="60"/>
        <end position="79"/>
    </location>
</feature>
<sequence length="129" mass="14389">MRPVSQLVLTELNPVGLPSNSMMIIWRGLGFLVLAVVLACALLGNLIFDAVEGHGYFEAHRWPLALSLIVAAGVCWSLGNYLQQWSVAKDKNQGDESAGTWPRHTLFFIPMHYWAPILLVIALYQTLVR</sequence>
<dbReference type="AlphaFoldDB" id="B9XSP8"/>
<comment type="caution">
    <text evidence="2">The sequence shown here is derived from an EMBL/GenBank/DDBJ whole genome shotgun (WGS) entry which is preliminary data.</text>
</comment>
<evidence type="ECO:0000313" key="2">
    <source>
        <dbReference type="EMBL" id="EEF57133.1"/>
    </source>
</evidence>
<proteinExistence type="predicted"/>
<name>B9XSP8_PEDPL</name>
<reference evidence="2 3" key="1">
    <citation type="journal article" date="2011" name="J. Bacteriol.">
        <title>Genome sequence of 'Pedosphaera parvula' Ellin514, an aerobic Verrucomicrobial isolate from pasture soil.</title>
        <authorList>
            <person name="Kant R."/>
            <person name="van Passel M.W."/>
            <person name="Sangwan P."/>
            <person name="Palva A."/>
            <person name="Lucas S."/>
            <person name="Copeland A."/>
            <person name="Lapidus A."/>
            <person name="Glavina Del Rio T."/>
            <person name="Dalin E."/>
            <person name="Tice H."/>
            <person name="Bruce D."/>
            <person name="Goodwin L."/>
            <person name="Pitluck S."/>
            <person name="Chertkov O."/>
            <person name="Larimer F.W."/>
            <person name="Land M.L."/>
            <person name="Hauser L."/>
            <person name="Brettin T.S."/>
            <person name="Detter J.C."/>
            <person name="Han S."/>
            <person name="de Vos W.M."/>
            <person name="Janssen P.H."/>
            <person name="Smidt H."/>
        </authorList>
    </citation>
    <scope>NUCLEOTIDE SEQUENCE [LARGE SCALE GENOMIC DNA]</scope>
    <source>
        <strain evidence="2 3">Ellin514</strain>
    </source>
</reference>
<keyword evidence="1" id="KW-0472">Membrane</keyword>
<organism evidence="2 3">
    <name type="scientific">Pedosphaera parvula (strain Ellin514)</name>
    <dbReference type="NCBI Taxonomy" id="320771"/>
    <lineage>
        <taxon>Bacteria</taxon>
        <taxon>Pseudomonadati</taxon>
        <taxon>Verrucomicrobiota</taxon>
        <taxon>Pedosphaerae</taxon>
        <taxon>Pedosphaerales</taxon>
        <taxon>Pedosphaeraceae</taxon>
        <taxon>Pedosphaera</taxon>
    </lineage>
</organism>
<dbReference type="Proteomes" id="UP000003688">
    <property type="component" value="Unassembled WGS sequence"/>
</dbReference>